<organism evidence="2 3">
    <name type="scientific">Methylocystis bryophila</name>
    <dbReference type="NCBI Taxonomy" id="655015"/>
    <lineage>
        <taxon>Bacteria</taxon>
        <taxon>Pseudomonadati</taxon>
        <taxon>Pseudomonadota</taxon>
        <taxon>Alphaproteobacteria</taxon>
        <taxon>Hyphomicrobiales</taxon>
        <taxon>Methylocystaceae</taxon>
        <taxon>Methylocystis</taxon>
    </lineage>
</organism>
<proteinExistence type="predicted"/>
<dbReference type="KEGG" id="mbry:B1812_16830"/>
<feature type="region of interest" description="Disordered" evidence="1">
    <location>
        <begin position="75"/>
        <end position="104"/>
    </location>
</feature>
<reference evidence="2 3" key="1">
    <citation type="submission" date="2017-02" db="EMBL/GenBank/DDBJ databases">
        <authorList>
            <person name="Peterson S.W."/>
        </authorList>
    </citation>
    <scope>NUCLEOTIDE SEQUENCE [LARGE SCALE GENOMIC DNA]</scope>
    <source>
        <strain evidence="2 3">S285</strain>
    </source>
</reference>
<protein>
    <submittedName>
        <fullName evidence="2">Uncharacterized protein</fullName>
    </submittedName>
</protein>
<feature type="compositionally biased region" description="Basic residues" evidence="1">
    <location>
        <begin position="79"/>
        <end position="90"/>
    </location>
</feature>
<evidence type="ECO:0000313" key="3">
    <source>
        <dbReference type="Proteomes" id="UP000193978"/>
    </source>
</evidence>
<dbReference type="Proteomes" id="UP000193978">
    <property type="component" value="Chromosome"/>
</dbReference>
<evidence type="ECO:0000313" key="2">
    <source>
        <dbReference type="EMBL" id="ARN82473.1"/>
    </source>
</evidence>
<name>A0A1W6MY26_9HYPH</name>
<dbReference type="EMBL" id="CP019948">
    <property type="protein sequence ID" value="ARN82473.1"/>
    <property type="molecule type" value="Genomic_DNA"/>
</dbReference>
<gene>
    <name evidence="2" type="ORF">B1812_16830</name>
</gene>
<evidence type="ECO:0000256" key="1">
    <source>
        <dbReference type="SAM" id="MobiDB-lite"/>
    </source>
</evidence>
<keyword evidence="3" id="KW-1185">Reference proteome</keyword>
<dbReference type="STRING" id="655015.B1812_16830"/>
<dbReference type="AlphaFoldDB" id="A0A1W6MY26"/>
<sequence>MRLHLALVALLTCREHAQCTDEKPGKVHLKLIDINVGGEMDKRVPELLDAADQFLLNRRERLGLTDRLKALAIPDRSKRSAARRRQKVARGGRPTDDHTEAMLPDQAILGHQLDRRLNRDDASLSLTRRRARCKEDIEAGV</sequence>
<accession>A0A1W6MY26</accession>